<dbReference type="GO" id="GO:0005680">
    <property type="term" value="C:anaphase-promoting complex"/>
    <property type="evidence" value="ECO:0007669"/>
    <property type="project" value="InterPro"/>
</dbReference>
<dbReference type="PANTHER" id="PTHR13260:SF0">
    <property type="entry name" value="ANAPHASE-PROMOTING COMPLEX SUBUNIT 4"/>
    <property type="match status" value="1"/>
</dbReference>
<protein>
    <recommendedName>
        <fullName evidence="1">Anaphase-promoting complex subunit 4</fullName>
    </recommendedName>
</protein>
<dbReference type="EMBL" id="JAPDMZ010000072">
    <property type="protein sequence ID" value="KAK0551788.1"/>
    <property type="molecule type" value="Genomic_DNA"/>
</dbReference>
<dbReference type="InterPro" id="IPR024789">
    <property type="entry name" value="APC4"/>
</dbReference>
<dbReference type="InterPro" id="IPR024790">
    <property type="entry name" value="APC4_long_dom"/>
</dbReference>
<dbReference type="Proteomes" id="UP001176517">
    <property type="component" value="Unassembled WGS sequence"/>
</dbReference>
<dbReference type="PANTHER" id="PTHR13260">
    <property type="entry name" value="ANAPHASE PROMOTING COMPLEX SUBUNIT 4 APC4"/>
    <property type="match status" value="1"/>
</dbReference>
<keyword evidence="5" id="KW-0131">Cell cycle</keyword>
<accession>A0AAN6JY83</accession>
<evidence type="ECO:0000256" key="4">
    <source>
        <dbReference type="ARBA" id="ARBA00022786"/>
    </source>
</evidence>
<evidence type="ECO:0000256" key="2">
    <source>
        <dbReference type="ARBA" id="ARBA00022618"/>
    </source>
</evidence>
<dbReference type="GO" id="GO:0070979">
    <property type="term" value="P:protein K11-linked ubiquitination"/>
    <property type="evidence" value="ECO:0007669"/>
    <property type="project" value="TreeGrafter"/>
</dbReference>
<dbReference type="GO" id="GO:0034399">
    <property type="term" value="C:nuclear periphery"/>
    <property type="evidence" value="ECO:0007669"/>
    <property type="project" value="TreeGrafter"/>
</dbReference>
<dbReference type="GO" id="GO:0031145">
    <property type="term" value="P:anaphase-promoting complex-dependent catabolic process"/>
    <property type="evidence" value="ECO:0007669"/>
    <property type="project" value="InterPro"/>
</dbReference>
<keyword evidence="2" id="KW-0132">Cell division</keyword>
<evidence type="ECO:0000256" key="1">
    <source>
        <dbReference type="ARBA" id="ARBA00016067"/>
    </source>
</evidence>
<dbReference type="GO" id="GO:0051301">
    <property type="term" value="P:cell division"/>
    <property type="evidence" value="ECO:0007669"/>
    <property type="project" value="UniProtKB-KW"/>
</dbReference>
<evidence type="ECO:0000256" key="5">
    <source>
        <dbReference type="ARBA" id="ARBA00023306"/>
    </source>
</evidence>
<evidence type="ECO:0000256" key="6">
    <source>
        <dbReference type="SAM" id="MobiDB-lite"/>
    </source>
</evidence>
<feature type="domain" description="Anaphase-promoting complex subunit 4 long" evidence="7">
    <location>
        <begin position="568"/>
        <end position="713"/>
    </location>
</feature>
<keyword evidence="9" id="KW-1185">Reference proteome</keyword>
<proteinExistence type="predicted"/>
<gene>
    <name evidence="8" type="ORF">OC846_003173</name>
</gene>
<feature type="compositionally biased region" description="Polar residues" evidence="6">
    <location>
        <begin position="1129"/>
        <end position="1138"/>
    </location>
</feature>
<organism evidence="8 9">
    <name type="scientific">Tilletia horrida</name>
    <dbReference type="NCBI Taxonomy" id="155126"/>
    <lineage>
        <taxon>Eukaryota</taxon>
        <taxon>Fungi</taxon>
        <taxon>Dikarya</taxon>
        <taxon>Basidiomycota</taxon>
        <taxon>Ustilaginomycotina</taxon>
        <taxon>Exobasidiomycetes</taxon>
        <taxon>Tilletiales</taxon>
        <taxon>Tilletiaceae</taxon>
        <taxon>Tilletia</taxon>
    </lineage>
</organism>
<evidence type="ECO:0000313" key="8">
    <source>
        <dbReference type="EMBL" id="KAK0551788.1"/>
    </source>
</evidence>
<keyword evidence="4" id="KW-0833">Ubl conjugation pathway</keyword>
<feature type="region of interest" description="Disordered" evidence="6">
    <location>
        <begin position="1127"/>
        <end position="1155"/>
    </location>
</feature>
<evidence type="ECO:0000256" key="3">
    <source>
        <dbReference type="ARBA" id="ARBA00022776"/>
    </source>
</evidence>
<name>A0AAN6JY83_9BASI</name>
<sequence length="1210" mass="129220">MKDVHTGGVDGLDASSKAPTQMLPLLGELVLPHPHQLLRQSINPRMDLACLVSLDPNSSGSSAPGGPGGVGGGGSKISAVQAARARLIAMARARAMGGAAAAAAAAAGEGSAATTGEPKRGPPILVSLYRMEGSVAQVWQRAVPIQPTLFEPLKGPDNKFIEEEESVAVGDVAWNPDGTRLALSLTYTRRISSSSAGPSSQAARVRHAHLIQILSVQNGAQLSAAATGSRPGRGQARKLQWTVVPTSVASLPSAPISDSTAEASSIPPSFSIKKVHELPSLPILDVEALQNVGSQKNANMPHYMRAQQQIVGTGSAGLAAQQAVDDALPSEQARLTGKGPIAALGNLFGPGEPYETGLVGRKSKAPTGFVSTPSIQSFLAKENSSRKLNVLSALEQVDPEESSGSRDPSSTRVQILLNGTISLGTASIPAQSSVDKHSQSWHPTLLSFAPDLRYASILLSNDVTHTFQSVVLDLPFAHTSHMILKHGSRLLQEVAPPTYFHPSLHLARLGSYIRLHLAYALDAAALVSKIWSSETGRRRTRFSVEGDPIVETEEAKKKLPPGTGGSAEWVKLLQEAAKNEGADAKAELLVVLLTGRASPAIETLLLNTITQGVLRNMESSSVDALTNIRILVEESIMPACERIQLLMTEVRGCASWYGRLFGTEADAVAKLSSLLHAGETAVELCKSIIVHTDRELLALDEFYKWWRFERERQEYLRSHKEDPHLAVVHDVMTVTELIHRGLINPRLASYIDGEKVEDELVIFTTKPSGLGIMMNFEGDESAVLDSQGRVTQRSTAGLQPANSKDADEIMTDDVAEPSLRDAIAKLKARVLDNRKLGGSSSLRFPLATREDHRALVTAPELFAGPATDATQTRSHIKAKREKLLSEPGRATLEATLWHVARGISEVMHSTLERTMSEHTHVRSCQPMQGSSLGFTMAAVDCSHPILESIPGGTAQAVGPAPTSTHEDGRFCLVRQRLVHTHPMDQEGQVMSYLLTVLVTATAPAAWESTGPGESRTSTSKPQLILVRQELKDDLESPHATRILLPGPVLSAEFLADDEFLLLFAIDDASLAPHMRRSAATMHSIDLFHPDLVFAPLQQGSRGGTGGARSDAIPTSTMVSQRSFRLAPNVDSSRAQLSHKTAVGSGPSSANESAAAGDGAAAHGRCLWAVSTERATAMTVLPMPDSLLDSRGSHDDGVGRIMQYWDVTHTS</sequence>
<evidence type="ECO:0000313" key="9">
    <source>
        <dbReference type="Proteomes" id="UP001176517"/>
    </source>
</evidence>
<evidence type="ECO:0000259" key="7">
    <source>
        <dbReference type="Pfam" id="PF12896"/>
    </source>
</evidence>
<comment type="caution">
    <text evidence="8">The sequence shown here is derived from an EMBL/GenBank/DDBJ whole genome shotgun (WGS) entry which is preliminary data.</text>
</comment>
<reference evidence="8" key="1">
    <citation type="journal article" date="2023" name="PhytoFront">
        <title>Draft Genome Resources of Seven Strains of Tilletia horrida, Causal Agent of Kernel Smut of Rice.</title>
        <authorList>
            <person name="Khanal S."/>
            <person name="Antony Babu S."/>
            <person name="Zhou X.G."/>
        </authorList>
    </citation>
    <scope>NUCLEOTIDE SEQUENCE</scope>
    <source>
        <strain evidence="8">TX6</strain>
    </source>
</reference>
<keyword evidence="3" id="KW-0498">Mitosis</keyword>
<dbReference type="Pfam" id="PF12896">
    <property type="entry name" value="ANAPC4"/>
    <property type="match status" value="1"/>
</dbReference>
<dbReference type="AlphaFoldDB" id="A0AAN6JY83"/>